<evidence type="ECO:0000259" key="17">
    <source>
        <dbReference type="SMART" id="SM01003"/>
    </source>
</evidence>
<keyword evidence="10 15" id="KW-1133">Transmembrane helix</keyword>
<evidence type="ECO:0000256" key="8">
    <source>
        <dbReference type="ARBA" id="ARBA00022857"/>
    </source>
</evidence>
<keyword evidence="12 15" id="KW-0472">Membrane</keyword>
<dbReference type="RefSeq" id="WP_343874141.1">
    <property type="nucleotide sequence ID" value="NZ_BAAAIX010000026.1"/>
</dbReference>
<name>A0ABW4RXR4_9ACTN</name>
<accession>A0ABW4RXR4</accession>
<feature type="transmembrane region" description="Helical" evidence="15">
    <location>
        <begin position="484"/>
        <end position="503"/>
    </location>
</feature>
<keyword evidence="5" id="KW-0997">Cell inner membrane</keyword>
<dbReference type="NCBIfam" id="NF006942">
    <property type="entry name" value="PRK09424.1"/>
    <property type="match status" value="1"/>
</dbReference>
<evidence type="ECO:0000256" key="6">
    <source>
        <dbReference type="ARBA" id="ARBA00022692"/>
    </source>
</evidence>
<proteinExistence type="predicted"/>
<dbReference type="Gene3D" id="3.40.50.720">
    <property type="entry name" value="NAD(P)-binding Rossmann-like Domain"/>
    <property type="match status" value="2"/>
</dbReference>
<keyword evidence="7" id="KW-0547">Nucleotide-binding</keyword>
<keyword evidence="9" id="KW-1278">Translocase</keyword>
<comment type="catalytic activity">
    <reaction evidence="13">
        <text>NAD(+) + NADPH + H(+)(in) = NADH + NADP(+) + H(+)(out)</text>
        <dbReference type="Rhea" id="RHEA:47992"/>
        <dbReference type="ChEBI" id="CHEBI:15378"/>
        <dbReference type="ChEBI" id="CHEBI:57540"/>
        <dbReference type="ChEBI" id="CHEBI:57783"/>
        <dbReference type="ChEBI" id="CHEBI:57945"/>
        <dbReference type="ChEBI" id="CHEBI:58349"/>
        <dbReference type="EC" id="7.1.1.1"/>
    </reaction>
</comment>
<dbReference type="PIRSF" id="PIRSF000203">
    <property type="entry name" value="NADP_transhydrogenase_alpha"/>
    <property type="match status" value="1"/>
</dbReference>
<reference evidence="19" key="1">
    <citation type="journal article" date="2019" name="Int. J. Syst. Evol. Microbiol.">
        <title>The Global Catalogue of Microorganisms (GCM) 10K type strain sequencing project: providing services to taxonomists for standard genome sequencing and annotation.</title>
        <authorList>
            <consortium name="The Broad Institute Genomics Platform"/>
            <consortium name="The Broad Institute Genome Sequencing Center for Infectious Disease"/>
            <person name="Wu L."/>
            <person name="Ma J."/>
        </authorList>
    </citation>
    <scope>NUCLEOTIDE SEQUENCE [LARGE SCALE GENOMIC DNA]</scope>
    <source>
        <strain evidence="19">CAIM 431</strain>
    </source>
</reference>
<keyword evidence="11" id="KW-0520">NAD</keyword>
<dbReference type="Proteomes" id="UP001597326">
    <property type="component" value="Unassembled WGS sequence"/>
</dbReference>
<dbReference type="SUPFAM" id="SSF52283">
    <property type="entry name" value="Formate/glycerate dehydrogenase catalytic domain-like"/>
    <property type="match status" value="1"/>
</dbReference>
<feature type="transmembrane region" description="Helical" evidence="15">
    <location>
        <begin position="402"/>
        <end position="421"/>
    </location>
</feature>
<evidence type="ECO:0000256" key="13">
    <source>
        <dbReference type="ARBA" id="ARBA00048202"/>
    </source>
</evidence>
<dbReference type="CDD" id="cd05304">
    <property type="entry name" value="Rubrum_tdh"/>
    <property type="match status" value="1"/>
</dbReference>
<dbReference type="PANTHER" id="PTHR10160:SF19">
    <property type="entry name" value="PROTON-TRANSLOCATING NAD(P)(+) TRANSHYDROGENASE"/>
    <property type="match status" value="1"/>
</dbReference>
<dbReference type="EMBL" id="JBHUFZ010000028">
    <property type="protein sequence ID" value="MFD1891111.1"/>
    <property type="molecule type" value="Genomic_DNA"/>
</dbReference>
<dbReference type="SMART" id="SM01002">
    <property type="entry name" value="AlaDh_PNT_C"/>
    <property type="match status" value="1"/>
</dbReference>
<evidence type="ECO:0000256" key="11">
    <source>
        <dbReference type="ARBA" id="ARBA00023027"/>
    </source>
</evidence>
<evidence type="ECO:0000256" key="14">
    <source>
        <dbReference type="SAM" id="MobiDB-lite"/>
    </source>
</evidence>
<keyword evidence="6 15" id="KW-0812">Transmembrane</keyword>
<dbReference type="InterPro" id="IPR026255">
    <property type="entry name" value="NADP_transhyd_a"/>
</dbReference>
<keyword evidence="19" id="KW-1185">Reference proteome</keyword>
<dbReference type="EC" id="7.1.1.1" evidence="3"/>
<evidence type="ECO:0000256" key="9">
    <source>
        <dbReference type="ARBA" id="ARBA00022967"/>
    </source>
</evidence>
<keyword evidence="8" id="KW-0521">NADP</keyword>
<evidence type="ECO:0000256" key="15">
    <source>
        <dbReference type="SAM" id="Phobius"/>
    </source>
</evidence>
<evidence type="ECO:0000259" key="16">
    <source>
        <dbReference type="SMART" id="SM01002"/>
    </source>
</evidence>
<evidence type="ECO:0000256" key="1">
    <source>
        <dbReference type="ARBA" id="ARBA00003943"/>
    </source>
</evidence>
<organism evidence="18 19">
    <name type="scientific">Luteococcus peritonei</name>
    <dbReference type="NCBI Taxonomy" id="88874"/>
    <lineage>
        <taxon>Bacteria</taxon>
        <taxon>Bacillati</taxon>
        <taxon>Actinomycetota</taxon>
        <taxon>Actinomycetes</taxon>
        <taxon>Propionibacteriales</taxon>
        <taxon>Propionibacteriaceae</taxon>
        <taxon>Luteococcus</taxon>
    </lineage>
</organism>
<evidence type="ECO:0000256" key="5">
    <source>
        <dbReference type="ARBA" id="ARBA00022519"/>
    </source>
</evidence>
<dbReference type="Pfam" id="PF12769">
    <property type="entry name" value="PNTB_4TM"/>
    <property type="match status" value="1"/>
</dbReference>
<comment type="subcellular location">
    <subcellularLocation>
        <location evidence="2">Cell inner membrane</location>
        <topology evidence="2">Multi-pass membrane protein</topology>
    </subcellularLocation>
</comment>
<evidence type="ECO:0000313" key="19">
    <source>
        <dbReference type="Proteomes" id="UP001597326"/>
    </source>
</evidence>
<dbReference type="InterPro" id="IPR036291">
    <property type="entry name" value="NAD(P)-bd_dom_sf"/>
</dbReference>
<sequence>MRIGVPRESRPGENRASATPKTVTALQELGYEVVVEHGAGEGSSASDAAFEAAGARVVDAQTVWSSDIVLGVNEPDEQQLSAMRPGAVLITFLHPRQTPELTERLAAQGITAMSMDMVPRTSRAQALDALSSMANISGYRAVVEASHAFGRFFTGQVTAAGKVPPAKVLVAGTGVAGLAAIGAANAMGAIVRATDVRPETAEQVESMGATFLHVRGASQEVSTDGYAKEASDDFAARAAELYAEQAKDVDIIITTAAIPGRPSPKLITADMVASMKEGSVIVDLAALGGGNCELTRPGEKYTTANGVTIIGYTDLASRLPGQSSQLYGTNLVNALKLMTPAKDGQLVVDFDDEVVRTMTIVRDGEITFPPPPIQVSAAPATTPAAAVETPAAVAVPKKPKPWWQPVVTIGIASLALIALLTVAPTSFVSLFGIFALAVVVGYYVVWNVTHALHTPLMSVTNAVSGIIVVGAITQLGSDNWAVKILSFVAVLIASINIFGGFTVTHRMLQMFRKEA</sequence>
<evidence type="ECO:0000256" key="7">
    <source>
        <dbReference type="ARBA" id="ARBA00022741"/>
    </source>
</evidence>
<dbReference type="NCBIfam" id="TIGR00561">
    <property type="entry name" value="pntA"/>
    <property type="match status" value="1"/>
</dbReference>
<dbReference type="SMART" id="SM01003">
    <property type="entry name" value="AlaDh_PNT_N"/>
    <property type="match status" value="1"/>
</dbReference>
<comment type="function">
    <text evidence="1">The transhydrogenation between NADH and NADP is coupled to respiration and ATP hydrolysis and functions as a proton pump across the membrane.</text>
</comment>
<dbReference type="InterPro" id="IPR007698">
    <property type="entry name" value="AlaDH/PNT_NAD(H)-bd"/>
</dbReference>
<feature type="compositionally biased region" description="Basic and acidic residues" evidence="14">
    <location>
        <begin position="1"/>
        <end position="13"/>
    </location>
</feature>
<evidence type="ECO:0000256" key="10">
    <source>
        <dbReference type="ARBA" id="ARBA00022989"/>
    </source>
</evidence>
<comment type="caution">
    <text evidence="18">The sequence shown here is derived from an EMBL/GenBank/DDBJ whole genome shotgun (WGS) entry which is preliminary data.</text>
</comment>
<dbReference type="SUPFAM" id="SSF51735">
    <property type="entry name" value="NAD(P)-binding Rossmann-fold domains"/>
    <property type="match status" value="1"/>
</dbReference>
<protein>
    <recommendedName>
        <fullName evidence="3">proton-translocating NAD(P)(+) transhydrogenase</fullName>
        <ecNumber evidence="3">7.1.1.1</ecNumber>
    </recommendedName>
</protein>
<dbReference type="Pfam" id="PF05222">
    <property type="entry name" value="AlaDh_PNT_N"/>
    <property type="match status" value="1"/>
</dbReference>
<evidence type="ECO:0000256" key="3">
    <source>
        <dbReference type="ARBA" id="ARBA00012943"/>
    </source>
</evidence>
<gene>
    <name evidence="18" type="ORF">ACFSCS_13100</name>
</gene>
<feature type="domain" description="Alanine dehydrogenase/pyridine nucleotide transhydrogenase NAD(H)-binding" evidence="16">
    <location>
        <begin position="146"/>
        <end position="311"/>
    </location>
</feature>
<feature type="domain" description="Alanine dehydrogenase/pyridine nucleotide transhydrogenase N-terminal" evidence="17">
    <location>
        <begin position="4"/>
        <end position="137"/>
    </location>
</feature>
<feature type="region of interest" description="Disordered" evidence="14">
    <location>
        <begin position="1"/>
        <end position="20"/>
    </location>
</feature>
<dbReference type="PANTHER" id="PTHR10160">
    <property type="entry name" value="NAD(P) TRANSHYDROGENASE"/>
    <property type="match status" value="1"/>
</dbReference>
<keyword evidence="4" id="KW-1003">Cell membrane</keyword>
<evidence type="ECO:0000256" key="2">
    <source>
        <dbReference type="ARBA" id="ARBA00004429"/>
    </source>
</evidence>
<evidence type="ECO:0000313" key="18">
    <source>
        <dbReference type="EMBL" id="MFD1891111.1"/>
    </source>
</evidence>
<dbReference type="Pfam" id="PF01262">
    <property type="entry name" value="AlaDh_PNT_C"/>
    <property type="match status" value="1"/>
</dbReference>
<feature type="transmembrane region" description="Helical" evidence="15">
    <location>
        <begin position="452"/>
        <end position="472"/>
    </location>
</feature>
<evidence type="ECO:0000256" key="12">
    <source>
        <dbReference type="ARBA" id="ARBA00023136"/>
    </source>
</evidence>
<evidence type="ECO:0000256" key="4">
    <source>
        <dbReference type="ARBA" id="ARBA00022475"/>
    </source>
</evidence>
<dbReference type="InterPro" id="IPR007886">
    <property type="entry name" value="AlaDH/PNT_N"/>
</dbReference>
<dbReference type="InterPro" id="IPR024605">
    <property type="entry name" value="NADP_transhyd_a_C"/>
</dbReference>
<feature type="transmembrane region" description="Helical" evidence="15">
    <location>
        <begin position="427"/>
        <end position="445"/>
    </location>
</feature>